<evidence type="ECO:0000313" key="2">
    <source>
        <dbReference type="Proteomes" id="UP001060085"/>
    </source>
</evidence>
<organism evidence="1 2">
    <name type="scientific">Catharanthus roseus</name>
    <name type="common">Madagascar periwinkle</name>
    <name type="synonym">Vinca rosea</name>
    <dbReference type="NCBI Taxonomy" id="4058"/>
    <lineage>
        <taxon>Eukaryota</taxon>
        <taxon>Viridiplantae</taxon>
        <taxon>Streptophyta</taxon>
        <taxon>Embryophyta</taxon>
        <taxon>Tracheophyta</taxon>
        <taxon>Spermatophyta</taxon>
        <taxon>Magnoliopsida</taxon>
        <taxon>eudicotyledons</taxon>
        <taxon>Gunneridae</taxon>
        <taxon>Pentapetalae</taxon>
        <taxon>asterids</taxon>
        <taxon>lamiids</taxon>
        <taxon>Gentianales</taxon>
        <taxon>Apocynaceae</taxon>
        <taxon>Rauvolfioideae</taxon>
        <taxon>Vinceae</taxon>
        <taxon>Catharanthinae</taxon>
        <taxon>Catharanthus</taxon>
    </lineage>
</organism>
<evidence type="ECO:0000313" key="1">
    <source>
        <dbReference type="EMBL" id="KAI5666961.1"/>
    </source>
</evidence>
<dbReference type="EMBL" id="CM044704">
    <property type="protein sequence ID" value="KAI5666961.1"/>
    <property type="molecule type" value="Genomic_DNA"/>
</dbReference>
<proteinExistence type="predicted"/>
<keyword evidence="2" id="KW-1185">Reference proteome</keyword>
<reference evidence="2" key="1">
    <citation type="journal article" date="2023" name="Nat. Plants">
        <title>Single-cell RNA sequencing provides a high-resolution roadmap for understanding the multicellular compartmentation of specialized metabolism.</title>
        <authorList>
            <person name="Sun S."/>
            <person name="Shen X."/>
            <person name="Li Y."/>
            <person name="Li Y."/>
            <person name="Wang S."/>
            <person name="Li R."/>
            <person name="Zhang H."/>
            <person name="Shen G."/>
            <person name="Guo B."/>
            <person name="Wei J."/>
            <person name="Xu J."/>
            <person name="St-Pierre B."/>
            <person name="Chen S."/>
            <person name="Sun C."/>
        </authorList>
    </citation>
    <scope>NUCLEOTIDE SEQUENCE [LARGE SCALE GENOMIC DNA]</scope>
</reference>
<accession>A0ACC0B2T1</accession>
<gene>
    <name evidence="1" type="ORF">M9H77_16814</name>
</gene>
<comment type="caution">
    <text evidence="1">The sequence shown here is derived from an EMBL/GenBank/DDBJ whole genome shotgun (WGS) entry which is preliminary data.</text>
</comment>
<protein>
    <submittedName>
        <fullName evidence="1">Uncharacterized protein</fullName>
    </submittedName>
</protein>
<dbReference type="Proteomes" id="UP001060085">
    <property type="component" value="Linkage Group LG04"/>
</dbReference>
<name>A0ACC0B2T1_CATRO</name>
<sequence>MSHLTHSTAQMHITFSHLRVQEVHDAPPPPSVVGLSFDVPPPPSTASTYVTHMPISRASSSDSNEHGDNPSDDTYENDEDDDDPDEDYDVLIESDDDNNPNDEEDDISTPPLDDLIESGTIRLLDWNYTMTNLQLGMRIIEKIQAISAAQKWSIRIGREFRVVKSLSKQASKYDFKIYSKLILHLVANDPEIPVSNIIQEVQLWQMQEYTLSYSHALAVCKDNGTRPNAYVTDI</sequence>